<evidence type="ECO:0000313" key="3">
    <source>
        <dbReference type="Proteomes" id="UP000253314"/>
    </source>
</evidence>
<sequence length="78" mass="8844">MSNHEHSENLTTAEANIKLNQQLDGIGKDSVQHNLSESEAESANNKINEYFTQDDEEKRTTPTYLTHNTAAVRINKEE</sequence>
<accession>A0A366XZF8</accession>
<dbReference type="Proteomes" id="UP000253314">
    <property type="component" value="Unassembled WGS sequence"/>
</dbReference>
<keyword evidence="3" id="KW-1185">Reference proteome</keyword>
<feature type="region of interest" description="Disordered" evidence="1">
    <location>
        <begin position="24"/>
        <end position="59"/>
    </location>
</feature>
<name>A0A366XZF8_9BACI</name>
<comment type="caution">
    <text evidence="2">The sequence shown here is derived from an EMBL/GenBank/DDBJ whole genome shotgun (WGS) entry which is preliminary data.</text>
</comment>
<feature type="compositionally biased region" description="Polar residues" evidence="1">
    <location>
        <begin position="32"/>
        <end position="51"/>
    </location>
</feature>
<gene>
    <name evidence="2" type="ORF">DS031_11475</name>
</gene>
<protein>
    <recommendedName>
        <fullName evidence="4">DUF4025 domain-containing protein</fullName>
    </recommendedName>
</protein>
<dbReference type="RefSeq" id="WP_113806223.1">
    <property type="nucleotide sequence ID" value="NZ_QOCW01000010.1"/>
</dbReference>
<evidence type="ECO:0000313" key="2">
    <source>
        <dbReference type="EMBL" id="RBW69533.1"/>
    </source>
</evidence>
<dbReference type="AlphaFoldDB" id="A0A366XZF8"/>
<proteinExistence type="predicted"/>
<evidence type="ECO:0008006" key="4">
    <source>
        <dbReference type="Google" id="ProtNLM"/>
    </source>
</evidence>
<dbReference type="EMBL" id="QOCW01000010">
    <property type="protein sequence ID" value="RBW69533.1"/>
    <property type="molecule type" value="Genomic_DNA"/>
</dbReference>
<evidence type="ECO:0000256" key="1">
    <source>
        <dbReference type="SAM" id="MobiDB-lite"/>
    </source>
</evidence>
<reference evidence="2 3" key="1">
    <citation type="submission" date="2018-07" db="EMBL/GenBank/DDBJ databases">
        <title>Lottiidibacillus patelloidae gen. nov., sp. nov., isolated from the intestinal tract of a marine limpet and the reclassification of B. taeanensis BH030017T, B. algicola KMM 3737T and B. hwajinpoensis SW-72T as genus Lottiidibacillus.</title>
        <authorList>
            <person name="Liu R."/>
            <person name="Huang Z."/>
        </authorList>
    </citation>
    <scope>NUCLEOTIDE SEQUENCE [LARGE SCALE GENOMIC DNA]</scope>
    <source>
        <strain evidence="2 3">BH030017</strain>
    </source>
</reference>
<organism evidence="2 3">
    <name type="scientific">Bacillus taeanensis</name>
    <dbReference type="NCBI Taxonomy" id="273032"/>
    <lineage>
        <taxon>Bacteria</taxon>
        <taxon>Bacillati</taxon>
        <taxon>Bacillota</taxon>
        <taxon>Bacilli</taxon>
        <taxon>Bacillales</taxon>
        <taxon>Bacillaceae</taxon>
        <taxon>Bacillus</taxon>
    </lineage>
</organism>